<keyword evidence="2 4" id="KW-0238">DNA-binding</keyword>
<dbReference type="InterPro" id="IPR001647">
    <property type="entry name" value="HTH_TetR"/>
</dbReference>
<dbReference type="PROSITE" id="PS50977">
    <property type="entry name" value="HTH_TETR_2"/>
    <property type="match status" value="1"/>
</dbReference>
<dbReference type="InterPro" id="IPR009057">
    <property type="entry name" value="Homeodomain-like_sf"/>
</dbReference>
<gene>
    <name evidence="6" type="ORF">DDE84_05640</name>
</gene>
<evidence type="ECO:0000313" key="6">
    <source>
        <dbReference type="EMBL" id="KAE8128376.1"/>
    </source>
</evidence>
<dbReference type="AlphaFoldDB" id="A0A5N6S433"/>
<dbReference type="InterPro" id="IPR050109">
    <property type="entry name" value="HTH-type_TetR-like_transc_reg"/>
</dbReference>
<keyword evidence="7" id="KW-1185">Reference proteome</keyword>
<feature type="domain" description="HTH tetR-type" evidence="5">
    <location>
        <begin position="26"/>
        <end position="86"/>
    </location>
</feature>
<dbReference type="GO" id="GO:0003700">
    <property type="term" value="F:DNA-binding transcription factor activity"/>
    <property type="evidence" value="ECO:0007669"/>
    <property type="project" value="TreeGrafter"/>
</dbReference>
<name>A0A5N6S433_9BIFI</name>
<dbReference type="Pfam" id="PF00440">
    <property type="entry name" value="TetR_N"/>
    <property type="match status" value="1"/>
</dbReference>
<dbReference type="EMBL" id="QDAG01000005">
    <property type="protein sequence ID" value="KAE8128376.1"/>
    <property type="molecule type" value="Genomic_DNA"/>
</dbReference>
<accession>A0A5N6S433</accession>
<feature type="DNA-binding region" description="H-T-H motif" evidence="4">
    <location>
        <begin position="49"/>
        <end position="68"/>
    </location>
</feature>
<reference evidence="6 7" key="1">
    <citation type="submission" date="2018-04" db="EMBL/GenBank/DDBJ databases">
        <authorList>
            <person name="Eckel V.P."/>
            <person name="Vogel R.F."/>
        </authorList>
    </citation>
    <scope>NUCLEOTIDE SEQUENCE [LARGE SCALE GENOMIC DNA]</scope>
    <source>
        <strain evidence="7">TMW 2.1764</strain>
    </source>
</reference>
<protein>
    <submittedName>
        <fullName evidence="6">TetR family transcriptional regulator</fullName>
    </submittedName>
</protein>
<evidence type="ECO:0000313" key="7">
    <source>
        <dbReference type="Proteomes" id="UP000325415"/>
    </source>
</evidence>
<evidence type="ECO:0000256" key="1">
    <source>
        <dbReference type="ARBA" id="ARBA00023015"/>
    </source>
</evidence>
<dbReference type="Gene3D" id="1.10.357.10">
    <property type="entry name" value="Tetracycline Repressor, domain 2"/>
    <property type="match status" value="1"/>
</dbReference>
<dbReference type="PANTHER" id="PTHR30055">
    <property type="entry name" value="HTH-TYPE TRANSCRIPTIONAL REGULATOR RUTR"/>
    <property type="match status" value="1"/>
</dbReference>
<sequence length="266" mass="28767">MDDMESEIRETKGAGRVLGGETRRRALSRELLLRTALSIVDEEGFESLTLRALGKRLGVSQTAVYRHIPDKAALLDGIAEQIWRDVVAGLGAKPDAGGKELGGREDGGADVEGIPDFRQLVRDYALSLRSTLLRHPNTAVLMATHPISTPEQYELIANVLHAVALASSAASAAVSDVVRRSNRMPDLIGLIQSVTVLTIGYVIAEVTKPAGGAGGEPSEAAMREAMLQSEELQQFLAPLADPERTWSMEREFERALNAMLDGWVIE</sequence>
<keyword evidence="3" id="KW-0804">Transcription</keyword>
<evidence type="ECO:0000259" key="5">
    <source>
        <dbReference type="PROSITE" id="PS50977"/>
    </source>
</evidence>
<comment type="caution">
    <text evidence="6">The sequence shown here is derived from an EMBL/GenBank/DDBJ whole genome shotgun (WGS) entry which is preliminary data.</text>
</comment>
<dbReference type="Proteomes" id="UP000325415">
    <property type="component" value="Unassembled WGS sequence"/>
</dbReference>
<dbReference type="SUPFAM" id="SSF48498">
    <property type="entry name" value="Tetracyclin repressor-like, C-terminal domain"/>
    <property type="match status" value="1"/>
</dbReference>
<dbReference type="InterPro" id="IPR036271">
    <property type="entry name" value="Tet_transcr_reg_TetR-rel_C_sf"/>
</dbReference>
<organism evidence="6 7">
    <name type="scientific">Bifidobacterium tibiigranuli</name>
    <dbReference type="NCBI Taxonomy" id="2172043"/>
    <lineage>
        <taxon>Bacteria</taxon>
        <taxon>Bacillati</taxon>
        <taxon>Actinomycetota</taxon>
        <taxon>Actinomycetes</taxon>
        <taxon>Bifidobacteriales</taxon>
        <taxon>Bifidobacteriaceae</taxon>
        <taxon>Bifidobacterium</taxon>
    </lineage>
</organism>
<dbReference type="Gene3D" id="1.10.10.60">
    <property type="entry name" value="Homeodomain-like"/>
    <property type="match status" value="1"/>
</dbReference>
<evidence type="ECO:0000256" key="3">
    <source>
        <dbReference type="ARBA" id="ARBA00023163"/>
    </source>
</evidence>
<dbReference type="SUPFAM" id="SSF46689">
    <property type="entry name" value="Homeodomain-like"/>
    <property type="match status" value="1"/>
</dbReference>
<proteinExistence type="predicted"/>
<keyword evidence="1" id="KW-0805">Transcription regulation</keyword>
<evidence type="ECO:0000256" key="2">
    <source>
        <dbReference type="ARBA" id="ARBA00023125"/>
    </source>
</evidence>
<dbReference type="GO" id="GO:0000976">
    <property type="term" value="F:transcription cis-regulatory region binding"/>
    <property type="evidence" value="ECO:0007669"/>
    <property type="project" value="TreeGrafter"/>
</dbReference>
<dbReference type="PANTHER" id="PTHR30055:SF151">
    <property type="entry name" value="TRANSCRIPTIONAL REGULATORY PROTEIN"/>
    <property type="match status" value="1"/>
</dbReference>
<evidence type="ECO:0000256" key="4">
    <source>
        <dbReference type="PROSITE-ProRule" id="PRU00335"/>
    </source>
</evidence>
<dbReference type="PRINTS" id="PR00455">
    <property type="entry name" value="HTHTETR"/>
</dbReference>